<dbReference type="SMART" id="SM00225">
    <property type="entry name" value="BTB"/>
    <property type="match status" value="1"/>
</dbReference>
<name>A0ABD1XQZ1_9MARC</name>
<dbReference type="Gene3D" id="3.30.710.10">
    <property type="entry name" value="Potassium Channel Kv1.1, Chain A"/>
    <property type="match status" value="1"/>
</dbReference>
<evidence type="ECO:0000256" key="1">
    <source>
        <dbReference type="ARBA" id="ARBA00004906"/>
    </source>
</evidence>
<comment type="pathway">
    <text evidence="1">Protein modification; protein ubiquitination.</text>
</comment>
<dbReference type="PROSITE" id="PS50097">
    <property type="entry name" value="BTB"/>
    <property type="match status" value="1"/>
</dbReference>
<keyword evidence="4" id="KW-1185">Reference proteome</keyword>
<sequence>MYYGNHTYIEKEILENEVKRRKGLEEKVHLLEGKVRFLRAYEPGPLSAEFQGDISFVGSDQKRVCAHLFIMAAKSTVIQRMFQNDMREKRSRIITVDDASSPVVRSMVNFCYTADIHFTEEASAEQVLKVAHKYDIKALRDLCGEELCKGLNTDNLCKRLVLARMYDSNKLGDFTAKYFKDNFNEVYPSFVERLCKYLPLDAE</sequence>
<dbReference type="PANTHER" id="PTHR24413">
    <property type="entry name" value="SPECKLE-TYPE POZ PROTEIN"/>
    <property type="match status" value="1"/>
</dbReference>
<dbReference type="InterPro" id="IPR011333">
    <property type="entry name" value="SKP1/BTB/POZ_sf"/>
</dbReference>
<proteinExistence type="predicted"/>
<dbReference type="Proteomes" id="UP001605036">
    <property type="component" value="Unassembled WGS sequence"/>
</dbReference>
<evidence type="ECO:0000259" key="2">
    <source>
        <dbReference type="PROSITE" id="PS50097"/>
    </source>
</evidence>
<dbReference type="Pfam" id="PF00651">
    <property type="entry name" value="BTB"/>
    <property type="match status" value="1"/>
</dbReference>
<comment type="caution">
    <text evidence="3">The sequence shown here is derived from an EMBL/GenBank/DDBJ whole genome shotgun (WGS) entry which is preliminary data.</text>
</comment>
<accession>A0ABD1XQZ1</accession>
<dbReference type="CDD" id="cd18186">
    <property type="entry name" value="BTB_POZ_ZBTB_KLHL-like"/>
    <property type="match status" value="1"/>
</dbReference>
<organism evidence="3 4">
    <name type="scientific">Riccia fluitans</name>
    <dbReference type="NCBI Taxonomy" id="41844"/>
    <lineage>
        <taxon>Eukaryota</taxon>
        <taxon>Viridiplantae</taxon>
        <taxon>Streptophyta</taxon>
        <taxon>Embryophyta</taxon>
        <taxon>Marchantiophyta</taxon>
        <taxon>Marchantiopsida</taxon>
        <taxon>Marchantiidae</taxon>
        <taxon>Marchantiales</taxon>
        <taxon>Ricciaceae</taxon>
        <taxon>Riccia</taxon>
    </lineage>
</organism>
<dbReference type="AlphaFoldDB" id="A0ABD1XQZ1"/>
<protein>
    <recommendedName>
        <fullName evidence="2">BTB domain-containing protein</fullName>
    </recommendedName>
</protein>
<feature type="domain" description="BTB" evidence="2">
    <location>
        <begin position="52"/>
        <end position="120"/>
    </location>
</feature>
<gene>
    <name evidence="3" type="ORF">R1flu_023051</name>
</gene>
<reference evidence="3 4" key="1">
    <citation type="submission" date="2024-09" db="EMBL/GenBank/DDBJ databases">
        <title>Chromosome-scale assembly of Riccia fluitans.</title>
        <authorList>
            <person name="Paukszto L."/>
            <person name="Sawicki J."/>
            <person name="Karawczyk K."/>
            <person name="Piernik-Szablinska J."/>
            <person name="Szczecinska M."/>
            <person name="Mazdziarz M."/>
        </authorList>
    </citation>
    <scope>NUCLEOTIDE SEQUENCE [LARGE SCALE GENOMIC DNA]</scope>
    <source>
        <strain evidence="3">Rf_01</strain>
        <tissue evidence="3">Aerial parts of the thallus</tissue>
    </source>
</reference>
<evidence type="ECO:0000313" key="3">
    <source>
        <dbReference type="EMBL" id="KAL2611359.1"/>
    </source>
</evidence>
<evidence type="ECO:0000313" key="4">
    <source>
        <dbReference type="Proteomes" id="UP001605036"/>
    </source>
</evidence>
<dbReference type="InterPro" id="IPR000210">
    <property type="entry name" value="BTB/POZ_dom"/>
</dbReference>
<dbReference type="EMBL" id="JBHFFA010000007">
    <property type="protein sequence ID" value="KAL2611359.1"/>
    <property type="molecule type" value="Genomic_DNA"/>
</dbReference>
<dbReference type="SUPFAM" id="SSF54695">
    <property type="entry name" value="POZ domain"/>
    <property type="match status" value="1"/>
</dbReference>